<keyword evidence="9" id="KW-0413">Isomerase</keyword>
<evidence type="ECO:0000256" key="9">
    <source>
        <dbReference type="ARBA" id="ARBA00023235"/>
    </source>
</evidence>
<evidence type="ECO:0000256" key="6">
    <source>
        <dbReference type="ARBA" id="ARBA00022806"/>
    </source>
</evidence>
<dbReference type="Gene3D" id="3.40.50.300">
    <property type="entry name" value="P-loop containing nucleotide triphosphate hydrolases"/>
    <property type="match status" value="1"/>
</dbReference>
<evidence type="ECO:0000313" key="16">
    <source>
        <dbReference type="Proteomes" id="UP000005050"/>
    </source>
</evidence>
<dbReference type="Pfam" id="PF00772">
    <property type="entry name" value="DnaB"/>
    <property type="match status" value="1"/>
</dbReference>
<keyword evidence="7" id="KW-0067">ATP-binding</keyword>
<dbReference type="Gene3D" id="1.10.860.10">
    <property type="entry name" value="DNAb Helicase, Chain A"/>
    <property type="match status" value="1"/>
</dbReference>
<protein>
    <recommendedName>
        <fullName evidence="10">DNA 5'-3' helicase</fullName>
        <ecNumber evidence="10">5.6.2.3</ecNumber>
    </recommendedName>
</protein>
<keyword evidence="2" id="KW-0639">Primosome</keyword>
<keyword evidence="6 15" id="KW-0347">Helicase</keyword>
<dbReference type="EC" id="5.6.2.3" evidence="10"/>
<name>H3RDS4_PANSE</name>
<evidence type="ECO:0000313" key="14">
    <source>
        <dbReference type="EMBL" id="ARF50010.1"/>
    </source>
</evidence>
<dbReference type="GO" id="GO:0006269">
    <property type="term" value="P:DNA replication, synthesis of primer"/>
    <property type="evidence" value="ECO:0007669"/>
    <property type="project" value="UniProtKB-KW"/>
</dbReference>
<evidence type="ECO:0000256" key="10">
    <source>
        <dbReference type="ARBA" id="ARBA00044969"/>
    </source>
</evidence>
<dbReference type="EMBL" id="AHIE01000017">
    <property type="protein sequence ID" value="EHU00513.1"/>
    <property type="molecule type" value="Genomic_DNA"/>
</dbReference>
<evidence type="ECO:0000313" key="15">
    <source>
        <dbReference type="EMBL" id="EHU00513.1"/>
    </source>
</evidence>
<evidence type="ECO:0000313" key="17">
    <source>
        <dbReference type="Proteomes" id="UP000192380"/>
    </source>
</evidence>
<dbReference type="InterPro" id="IPR016136">
    <property type="entry name" value="DNA_helicase_N/primase_C"/>
</dbReference>
<proteinExistence type="inferred from homology"/>
<dbReference type="SMART" id="SM00382">
    <property type="entry name" value="AAA"/>
    <property type="match status" value="1"/>
</dbReference>
<keyword evidence="3" id="KW-0235">DNA replication</keyword>
<keyword evidence="4" id="KW-0547">Nucleotide-binding</keyword>
<dbReference type="KEGG" id="pstw:DSJ_12090"/>
<reference evidence="14 17" key="3">
    <citation type="submission" date="2016-10" db="EMBL/GenBank/DDBJ databases">
        <title>Complete Genome Assembly of Pantoea stewartii subsp. stewartii DC283, a Corn Pathogen.</title>
        <authorList>
            <person name="Duong D.A."/>
            <person name="Stevens A.M."/>
            <person name="Jensen R.V."/>
        </authorList>
    </citation>
    <scope>NUCLEOTIDE SEQUENCE [LARGE SCALE GENOMIC DNA]</scope>
    <source>
        <strain evidence="14 17">DC283</strain>
    </source>
</reference>
<comment type="similarity">
    <text evidence="1">Belongs to the helicase family. DnaB subfamily.</text>
</comment>
<dbReference type="Proteomes" id="UP000192380">
    <property type="component" value="Chromosome"/>
</dbReference>
<evidence type="ECO:0000256" key="12">
    <source>
        <dbReference type="SAM" id="MobiDB-lite"/>
    </source>
</evidence>
<dbReference type="PATRIC" id="fig|660596.6.peg.2194"/>
<feature type="region of interest" description="Disordered" evidence="12">
    <location>
        <begin position="430"/>
        <end position="455"/>
    </location>
</feature>
<reference evidence="15" key="2">
    <citation type="submission" date="2012-01" db="EMBL/GenBank/DDBJ databases">
        <authorList>
            <person name="Biehl B.S."/>
            <person name="Ding Y."/>
            <person name="Dugan-Rocha S.P."/>
            <person name="Gibbs R.A."/>
            <person name="Glasner J.D."/>
            <person name="Kovar C."/>
            <person name="Muzny D.M."/>
            <person name="Neeno-Eckwall E.C."/>
            <person name="Perna N.T."/>
            <person name="Qin X."/>
            <person name="von Bodman S.B."/>
            <person name="Weinstock G.M."/>
        </authorList>
    </citation>
    <scope>NUCLEOTIDE SEQUENCE</scope>
    <source>
        <strain evidence="15">DC283</strain>
    </source>
</reference>
<dbReference type="Proteomes" id="UP000005050">
    <property type="component" value="Unassembled WGS sequence"/>
</dbReference>
<dbReference type="GO" id="GO:1990077">
    <property type="term" value="C:primosome complex"/>
    <property type="evidence" value="ECO:0007669"/>
    <property type="project" value="UniProtKB-KW"/>
</dbReference>
<dbReference type="GO" id="GO:0003677">
    <property type="term" value="F:DNA binding"/>
    <property type="evidence" value="ECO:0007669"/>
    <property type="project" value="UniProtKB-KW"/>
</dbReference>
<dbReference type="Pfam" id="PF03796">
    <property type="entry name" value="DnaB_C"/>
    <property type="match status" value="1"/>
</dbReference>
<dbReference type="EMBL" id="CP017581">
    <property type="protein sequence ID" value="ARF50010.1"/>
    <property type="molecule type" value="Genomic_DNA"/>
</dbReference>
<evidence type="ECO:0000256" key="7">
    <source>
        <dbReference type="ARBA" id="ARBA00022840"/>
    </source>
</evidence>
<dbReference type="GO" id="GO:0005524">
    <property type="term" value="F:ATP binding"/>
    <property type="evidence" value="ECO:0007669"/>
    <property type="project" value="UniProtKB-KW"/>
</dbReference>
<dbReference type="AlphaFoldDB" id="H3RDS4"/>
<evidence type="ECO:0000256" key="2">
    <source>
        <dbReference type="ARBA" id="ARBA00022515"/>
    </source>
</evidence>
<dbReference type="InterPro" id="IPR007693">
    <property type="entry name" value="DNA_helicase_DnaB-like_N"/>
</dbReference>
<dbReference type="GO" id="GO:0016787">
    <property type="term" value="F:hydrolase activity"/>
    <property type="evidence" value="ECO:0007669"/>
    <property type="project" value="UniProtKB-KW"/>
</dbReference>
<keyword evidence="17" id="KW-1185">Reference proteome</keyword>
<dbReference type="GO" id="GO:0043139">
    <property type="term" value="F:5'-3' DNA helicase activity"/>
    <property type="evidence" value="ECO:0007669"/>
    <property type="project" value="UniProtKB-EC"/>
</dbReference>
<evidence type="ECO:0000256" key="8">
    <source>
        <dbReference type="ARBA" id="ARBA00023125"/>
    </source>
</evidence>
<reference evidence="15 16" key="1">
    <citation type="journal article" date="2012" name="Mol. Microbiol.">
        <title>The genetic and structural basis of two distinct terminal side branch residues in stewartan and amylovoran exopolysaccharides and their potential role in host adaptation.</title>
        <authorList>
            <person name="Wang X."/>
            <person name="Yang F."/>
            <person name="von Bodman S.B."/>
        </authorList>
    </citation>
    <scope>NUCLEOTIDE SEQUENCE [LARGE SCALE GENOMIC DNA]</scope>
    <source>
        <strain evidence="15 16">DC283</strain>
    </source>
</reference>
<dbReference type="OrthoDB" id="6530962at2"/>
<organism evidence="15 16">
    <name type="scientific">Pantoea stewartii subsp. stewartii DC283</name>
    <dbReference type="NCBI Taxonomy" id="660596"/>
    <lineage>
        <taxon>Bacteria</taxon>
        <taxon>Pseudomonadati</taxon>
        <taxon>Pseudomonadota</taxon>
        <taxon>Gammaproteobacteria</taxon>
        <taxon>Enterobacterales</taxon>
        <taxon>Erwiniaceae</taxon>
        <taxon>Pantoea</taxon>
    </lineage>
</organism>
<accession>H3RDS4</accession>
<evidence type="ECO:0000256" key="1">
    <source>
        <dbReference type="ARBA" id="ARBA00008428"/>
    </source>
</evidence>
<dbReference type="PANTHER" id="PTHR30153">
    <property type="entry name" value="REPLICATIVE DNA HELICASE DNAB"/>
    <property type="match status" value="1"/>
</dbReference>
<dbReference type="SUPFAM" id="SSF52540">
    <property type="entry name" value="P-loop containing nucleoside triphosphate hydrolases"/>
    <property type="match status" value="1"/>
</dbReference>
<sequence length="455" mass="51013">MDSLDFEQQLIGSMLIKGDHIDSREIASKLPADAFANHHLRNMYSAICRLLDKSEPIDPFTVRDGIPEESRDYVLTLAKNCSSAANIKAWAKRVRQCWMVRTSISEIESALAMLRNVNTHNINQQTAIVSGILSKLQFETNDKLPRRIGDLIPDYLNVLEDRMKGAESGLYLQTGIEAVDNAYGGFDRTDLIIIAGRPGMGKTELAINIANSIGRQKGKGLMMSMEMSETQVVERHIADRGGLSITTLRNPLGMDQEDYTRLTTATGTLIDEDNYVLAGSFTVDEIIAQAERLNMDGGLSFLAIDYLTLIDMPKAERMDLAIAEVTRKLKQFCLRNKVPVILLAQLNRKVDDRADKRPNMGDLAGSSSIEKDADVIFFPYRDEVYNDNSDMKGIAELIVGKYRSGQPQTFYMGWRNGHFINIDQQEAAQKYTDNKNKSNKSSKTNDWRYGGKSDE</sequence>
<feature type="compositionally biased region" description="Basic and acidic residues" evidence="12">
    <location>
        <begin position="443"/>
        <end position="455"/>
    </location>
</feature>
<dbReference type="PROSITE" id="PS51199">
    <property type="entry name" value="SF4_HELICASE"/>
    <property type="match status" value="1"/>
</dbReference>
<evidence type="ECO:0000256" key="11">
    <source>
        <dbReference type="ARBA" id="ARBA00048954"/>
    </source>
</evidence>
<dbReference type="InterPro" id="IPR036185">
    <property type="entry name" value="DNA_heli_DnaB-like_N_sf"/>
</dbReference>
<gene>
    <name evidence="15" type="ORF">CKS_2602</name>
    <name evidence="14" type="ORF">DSJ_12090</name>
</gene>
<evidence type="ECO:0000256" key="5">
    <source>
        <dbReference type="ARBA" id="ARBA00022801"/>
    </source>
</evidence>
<dbReference type="GO" id="GO:0005829">
    <property type="term" value="C:cytosol"/>
    <property type="evidence" value="ECO:0007669"/>
    <property type="project" value="TreeGrafter"/>
</dbReference>
<dbReference type="RefSeq" id="WP_006119542.1">
    <property type="nucleotide sequence ID" value="NZ_AHIE01000017.1"/>
</dbReference>
<evidence type="ECO:0000256" key="3">
    <source>
        <dbReference type="ARBA" id="ARBA00022705"/>
    </source>
</evidence>
<evidence type="ECO:0000259" key="13">
    <source>
        <dbReference type="PROSITE" id="PS51199"/>
    </source>
</evidence>
<comment type="catalytic activity">
    <reaction evidence="11">
        <text>ATP + H2O = ADP + phosphate + H(+)</text>
        <dbReference type="Rhea" id="RHEA:13065"/>
        <dbReference type="ChEBI" id="CHEBI:15377"/>
        <dbReference type="ChEBI" id="CHEBI:15378"/>
        <dbReference type="ChEBI" id="CHEBI:30616"/>
        <dbReference type="ChEBI" id="CHEBI:43474"/>
        <dbReference type="ChEBI" id="CHEBI:456216"/>
        <dbReference type="EC" id="5.6.2.3"/>
    </reaction>
</comment>
<feature type="domain" description="SF4 helicase" evidence="13">
    <location>
        <begin position="165"/>
        <end position="428"/>
    </location>
</feature>
<dbReference type="InterPro" id="IPR027417">
    <property type="entry name" value="P-loop_NTPase"/>
</dbReference>
<keyword evidence="8" id="KW-0238">DNA-binding</keyword>
<evidence type="ECO:0000256" key="4">
    <source>
        <dbReference type="ARBA" id="ARBA00022741"/>
    </source>
</evidence>
<dbReference type="SUPFAM" id="SSF48024">
    <property type="entry name" value="N-terminal domain of DnaB helicase"/>
    <property type="match status" value="1"/>
</dbReference>
<dbReference type="CDD" id="cd00984">
    <property type="entry name" value="DnaB_C"/>
    <property type="match status" value="1"/>
</dbReference>
<dbReference type="PANTHER" id="PTHR30153:SF2">
    <property type="entry name" value="REPLICATIVE DNA HELICASE"/>
    <property type="match status" value="1"/>
</dbReference>
<dbReference type="STRING" id="660596.DSJ_12090"/>
<dbReference type="InterPro" id="IPR007694">
    <property type="entry name" value="DNA_helicase_DnaB-like_C"/>
</dbReference>
<dbReference type="InterPro" id="IPR003593">
    <property type="entry name" value="AAA+_ATPase"/>
</dbReference>
<keyword evidence="5" id="KW-0378">Hydrolase</keyword>